<organism evidence="1 2">
    <name type="scientific">Candidatus Carbonibacillus altaicus</name>
    <dbReference type="NCBI Taxonomy" id="2163959"/>
    <lineage>
        <taxon>Bacteria</taxon>
        <taxon>Bacillati</taxon>
        <taxon>Bacillota</taxon>
        <taxon>Bacilli</taxon>
        <taxon>Bacillales</taxon>
        <taxon>Candidatus Carbonibacillus</taxon>
    </lineage>
</organism>
<name>A0A2R6Y5K9_9BACL</name>
<accession>A0A2R6Y5K9</accession>
<dbReference type="EMBL" id="PEBX01000001">
    <property type="protein sequence ID" value="PTQ57953.1"/>
    <property type="molecule type" value="Genomic_DNA"/>
</dbReference>
<evidence type="ECO:0000313" key="2">
    <source>
        <dbReference type="Proteomes" id="UP000244338"/>
    </source>
</evidence>
<proteinExistence type="predicted"/>
<gene>
    <name evidence="1" type="ORF">BSOLF_0464</name>
</gene>
<protein>
    <submittedName>
        <fullName evidence="1">Uncharacterized protein</fullName>
    </submittedName>
</protein>
<sequence>MSIASFLLILYNKTQDAITLSQLLKIIASQERILHFEGE</sequence>
<evidence type="ECO:0000313" key="1">
    <source>
        <dbReference type="EMBL" id="PTQ57953.1"/>
    </source>
</evidence>
<reference evidence="2" key="1">
    <citation type="journal article" date="2018" name="Sci. Rep.">
        <title>Lignite coal burning seam in the remote Altai Mountains harbors a hydrogen-driven thermophilic microbial community.</title>
        <authorList>
            <person name="Kadnikov V.V."/>
            <person name="Mardanov A.V."/>
            <person name="Ivasenko D.A."/>
            <person name="Antsiferov D.V."/>
            <person name="Beletsky A.V."/>
            <person name="Karnachuk O.V."/>
            <person name="Ravin N.V."/>
        </authorList>
    </citation>
    <scope>NUCLEOTIDE SEQUENCE [LARGE SCALE GENOMIC DNA]</scope>
</reference>
<dbReference type="AlphaFoldDB" id="A0A2R6Y5K9"/>
<comment type="caution">
    <text evidence="1">The sequence shown here is derived from an EMBL/GenBank/DDBJ whole genome shotgun (WGS) entry which is preliminary data.</text>
</comment>
<dbReference type="Proteomes" id="UP000244338">
    <property type="component" value="Unassembled WGS sequence"/>
</dbReference>